<evidence type="ECO:0000259" key="7">
    <source>
        <dbReference type="PROSITE" id="PS51900"/>
    </source>
</evidence>
<evidence type="ECO:0000256" key="4">
    <source>
        <dbReference type="ARBA" id="ARBA00023172"/>
    </source>
</evidence>
<dbReference type="Gene3D" id="1.10.443.10">
    <property type="entry name" value="Intergrase catalytic core"/>
    <property type="match status" value="1"/>
</dbReference>
<proteinExistence type="inferred from homology"/>
<evidence type="ECO:0000256" key="3">
    <source>
        <dbReference type="ARBA" id="ARBA00023125"/>
    </source>
</evidence>
<dbReference type="PANTHER" id="PTHR30349">
    <property type="entry name" value="PHAGE INTEGRASE-RELATED"/>
    <property type="match status" value="1"/>
</dbReference>
<keyword evidence="9" id="KW-1185">Reference proteome</keyword>
<dbReference type="InterPro" id="IPR004107">
    <property type="entry name" value="Integrase_SAM-like_N"/>
</dbReference>
<sequence length="369" mass="43798">MEHNLNLSHNIYKDAKRGTYYFRITYYDKTNTRKYITRKGFAQRKDAVKQCNKMMDELEGIGEEIKKLPFDKLVDEYIDWYSARRKSSSVKALKTHTNNHLIPYFKSMDVFNMTTQDVMKFQNKKLKEGHSGDYLKKMHVYLVSLLNHAMKFYDLKQNVASLVGNFEIESQKRLNYWTLEQFNQFYDALATQQQKLFFKLLFYSGARKGEIRALTWRDINYDDDFIHINKTDYHGEVTAPKTKAAIRDIYLPAHMMNDIKEYLKWYKETNIFKDDYVLFGTFFKAYSESTIDRWFTTALKTLDKQLPDGQTFPRIVIHELRHSHASMLVNHGASIMVIAQRLGHADSNEVYNRYGHLYPSTQKEIVKYL</sequence>
<comment type="caution">
    <text evidence="8">The sequence shown here is derived from an EMBL/GenBank/DDBJ whole genome shotgun (WGS) entry which is preliminary data.</text>
</comment>
<comment type="similarity">
    <text evidence="1">Belongs to the 'phage' integrase family.</text>
</comment>
<gene>
    <name evidence="8" type="ORF">Q4528_02175</name>
</gene>
<dbReference type="InterPro" id="IPR002104">
    <property type="entry name" value="Integrase_catalytic"/>
</dbReference>
<dbReference type="PANTHER" id="PTHR30349:SF64">
    <property type="entry name" value="PROPHAGE INTEGRASE INTD-RELATED"/>
    <property type="match status" value="1"/>
</dbReference>
<accession>A0AAW7YRX0</accession>
<feature type="domain" description="Core-binding (CB)" evidence="7">
    <location>
        <begin position="68"/>
        <end position="150"/>
    </location>
</feature>
<dbReference type="InterPro" id="IPR028259">
    <property type="entry name" value="AP2-like_int_N"/>
</dbReference>
<dbReference type="PROSITE" id="PS51898">
    <property type="entry name" value="TYR_RECOMBINASE"/>
    <property type="match status" value="1"/>
</dbReference>
<reference evidence="8" key="1">
    <citation type="submission" date="2023-07" db="EMBL/GenBank/DDBJ databases">
        <title>Genome content predicts the carbon catabolic preferences of heterotrophic bacteria.</title>
        <authorList>
            <person name="Gralka M."/>
        </authorList>
    </citation>
    <scope>NUCLEOTIDE SEQUENCE</scope>
    <source>
        <strain evidence="8">E2R20</strain>
    </source>
</reference>
<dbReference type="SUPFAM" id="SSF56349">
    <property type="entry name" value="DNA breaking-rejoining enzymes"/>
    <property type="match status" value="1"/>
</dbReference>
<keyword evidence="3 5" id="KW-0238">DNA-binding</keyword>
<dbReference type="Gene3D" id="1.10.150.130">
    <property type="match status" value="1"/>
</dbReference>
<feature type="domain" description="Tyr recombinase" evidence="6">
    <location>
        <begin position="172"/>
        <end position="367"/>
    </location>
</feature>
<evidence type="ECO:0000256" key="5">
    <source>
        <dbReference type="PROSITE-ProRule" id="PRU01248"/>
    </source>
</evidence>
<organism evidence="8 9">
    <name type="scientific">Staphylococcus pasteuri_A</name>
    <dbReference type="NCBI Taxonomy" id="3062664"/>
    <lineage>
        <taxon>Bacteria</taxon>
        <taxon>Bacillati</taxon>
        <taxon>Bacillota</taxon>
        <taxon>Bacilli</taxon>
        <taxon>Bacillales</taxon>
        <taxon>Staphylococcaceae</taxon>
        <taxon>Staphylococcus</taxon>
    </lineage>
</organism>
<protein>
    <submittedName>
        <fullName evidence="8">Tyrosine-type recombinase/integrase</fullName>
    </submittedName>
</protein>
<dbReference type="InterPro" id="IPR044068">
    <property type="entry name" value="CB"/>
</dbReference>
<evidence type="ECO:0000259" key="6">
    <source>
        <dbReference type="PROSITE" id="PS51898"/>
    </source>
</evidence>
<dbReference type="InterPro" id="IPR011010">
    <property type="entry name" value="DNA_brk_join_enz"/>
</dbReference>
<dbReference type="Pfam" id="PF14659">
    <property type="entry name" value="Phage_int_SAM_3"/>
    <property type="match status" value="1"/>
</dbReference>
<dbReference type="GO" id="GO:0006310">
    <property type="term" value="P:DNA recombination"/>
    <property type="evidence" value="ECO:0007669"/>
    <property type="project" value="UniProtKB-KW"/>
</dbReference>
<dbReference type="GO" id="GO:0015074">
    <property type="term" value="P:DNA integration"/>
    <property type="evidence" value="ECO:0007669"/>
    <property type="project" value="UniProtKB-KW"/>
</dbReference>
<dbReference type="InterPro" id="IPR050090">
    <property type="entry name" value="Tyrosine_recombinase_XerCD"/>
</dbReference>
<dbReference type="InterPro" id="IPR010998">
    <property type="entry name" value="Integrase_recombinase_N"/>
</dbReference>
<dbReference type="GO" id="GO:0003677">
    <property type="term" value="F:DNA binding"/>
    <property type="evidence" value="ECO:0007669"/>
    <property type="project" value="UniProtKB-UniRule"/>
</dbReference>
<keyword evidence="4" id="KW-0233">DNA recombination</keyword>
<dbReference type="CDD" id="cd01189">
    <property type="entry name" value="INT_ICEBs1_C_like"/>
    <property type="match status" value="1"/>
</dbReference>
<dbReference type="Proteomes" id="UP001170310">
    <property type="component" value="Unassembled WGS sequence"/>
</dbReference>
<dbReference type="PROSITE" id="PS51900">
    <property type="entry name" value="CB"/>
    <property type="match status" value="1"/>
</dbReference>
<keyword evidence="2" id="KW-0229">DNA integration</keyword>
<dbReference type="Pfam" id="PF00589">
    <property type="entry name" value="Phage_integrase"/>
    <property type="match status" value="1"/>
</dbReference>
<dbReference type="InterPro" id="IPR013762">
    <property type="entry name" value="Integrase-like_cat_sf"/>
</dbReference>
<dbReference type="RefSeq" id="WP_303520556.1">
    <property type="nucleotide sequence ID" value="NZ_JAUOQO010000002.1"/>
</dbReference>
<dbReference type="Pfam" id="PF14657">
    <property type="entry name" value="Arm-DNA-bind_4"/>
    <property type="match status" value="1"/>
</dbReference>
<evidence type="ECO:0000313" key="8">
    <source>
        <dbReference type="EMBL" id="MDO6572956.1"/>
    </source>
</evidence>
<evidence type="ECO:0000256" key="1">
    <source>
        <dbReference type="ARBA" id="ARBA00008857"/>
    </source>
</evidence>
<evidence type="ECO:0000256" key="2">
    <source>
        <dbReference type="ARBA" id="ARBA00022908"/>
    </source>
</evidence>
<dbReference type="EMBL" id="JAUOQO010000002">
    <property type="protein sequence ID" value="MDO6572956.1"/>
    <property type="molecule type" value="Genomic_DNA"/>
</dbReference>
<dbReference type="AlphaFoldDB" id="A0AAW7YRX0"/>
<evidence type="ECO:0000313" key="9">
    <source>
        <dbReference type="Proteomes" id="UP001170310"/>
    </source>
</evidence>
<name>A0AAW7YRX0_9STAP</name>